<keyword evidence="2" id="KW-0456">Lyase</keyword>
<dbReference type="Proteomes" id="UP000564885">
    <property type="component" value="Unassembled WGS sequence"/>
</dbReference>
<evidence type="ECO:0000259" key="1">
    <source>
        <dbReference type="PROSITE" id="PS51819"/>
    </source>
</evidence>
<keyword evidence="3" id="KW-1185">Reference proteome</keyword>
<dbReference type="SUPFAM" id="SSF54593">
    <property type="entry name" value="Glyoxalase/Bleomycin resistance protein/Dihydroxybiphenyl dioxygenase"/>
    <property type="match status" value="1"/>
</dbReference>
<dbReference type="Gene3D" id="3.10.180.10">
    <property type="entry name" value="2,3-Dihydroxybiphenyl 1,2-Dioxygenase, domain 1"/>
    <property type="match status" value="1"/>
</dbReference>
<dbReference type="RefSeq" id="WP_171220179.1">
    <property type="nucleotide sequence ID" value="NZ_JABEPP010000006.1"/>
</dbReference>
<gene>
    <name evidence="2" type="ORF">HJG44_20400</name>
</gene>
<dbReference type="InterPro" id="IPR004360">
    <property type="entry name" value="Glyas_Fos-R_dOase_dom"/>
</dbReference>
<dbReference type="CDD" id="cd09012">
    <property type="entry name" value="VOC_like"/>
    <property type="match status" value="1"/>
</dbReference>
<feature type="domain" description="VOC" evidence="1">
    <location>
        <begin position="3"/>
        <end position="128"/>
    </location>
</feature>
<dbReference type="GO" id="GO:0016829">
    <property type="term" value="F:lyase activity"/>
    <property type="evidence" value="ECO:0007669"/>
    <property type="project" value="UniProtKB-KW"/>
</dbReference>
<protein>
    <submittedName>
        <fullName evidence="2">Lactoylglutathione lyase</fullName>
    </submittedName>
</protein>
<dbReference type="PROSITE" id="PS51819">
    <property type="entry name" value="VOC"/>
    <property type="match status" value="1"/>
</dbReference>
<organism evidence="2 3">
    <name type="scientific">Enterovirga aerilata</name>
    <dbReference type="NCBI Taxonomy" id="2730920"/>
    <lineage>
        <taxon>Bacteria</taxon>
        <taxon>Pseudomonadati</taxon>
        <taxon>Pseudomonadota</taxon>
        <taxon>Alphaproteobacteria</taxon>
        <taxon>Hyphomicrobiales</taxon>
        <taxon>Methylobacteriaceae</taxon>
        <taxon>Enterovirga</taxon>
    </lineage>
</organism>
<proteinExistence type="predicted"/>
<evidence type="ECO:0000313" key="3">
    <source>
        <dbReference type="Proteomes" id="UP000564885"/>
    </source>
</evidence>
<dbReference type="InterPro" id="IPR029068">
    <property type="entry name" value="Glyas_Bleomycin-R_OHBP_Dase"/>
</dbReference>
<dbReference type="AlphaFoldDB" id="A0A849I4G8"/>
<comment type="caution">
    <text evidence="2">The sequence shown here is derived from an EMBL/GenBank/DDBJ whole genome shotgun (WGS) entry which is preliminary data.</text>
</comment>
<sequence length="144" mass="15803">MAKLIFVNLPVTDLKRSVAFYEAVGATRNPQFSDDTAACMVFSETIHAMLLTHDKWRQFTTKPIPDAHVTAQVLICLSEDTRDGVDATVGKAGSAGGRLDPTPTQDFGFMYGRSFEDPDGHIWEVMWMDVEAAKTAMCGDQQAA</sequence>
<dbReference type="PANTHER" id="PTHR36503:SF2">
    <property type="entry name" value="BLR2408 PROTEIN"/>
    <property type="match status" value="1"/>
</dbReference>
<dbReference type="EMBL" id="JABEPP010000006">
    <property type="protein sequence ID" value="NNM74726.1"/>
    <property type="molecule type" value="Genomic_DNA"/>
</dbReference>
<evidence type="ECO:0000313" key="2">
    <source>
        <dbReference type="EMBL" id="NNM74726.1"/>
    </source>
</evidence>
<reference evidence="2 3" key="1">
    <citation type="submission" date="2020-04" db="EMBL/GenBank/DDBJ databases">
        <title>Enterovirga sp. isolate from soil.</title>
        <authorList>
            <person name="Chea S."/>
            <person name="Kim D.-U."/>
        </authorList>
    </citation>
    <scope>NUCLEOTIDE SEQUENCE [LARGE SCALE GENOMIC DNA]</scope>
    <source>
        <strain evidence="2 3">DB1703</strain>
    </source>
</reference>
<dbReference type="InterPro" id="IPR037523">
    <property type="entry name" value="VOC_core"/>
</dbReference>
<dbReference type="Pfam" id="PF00903">
    <property type="entry name" value="Glyoxalase"/>
    <property type="match status" value="1"/>
</dbReference>
<name>A0A849I4G8_9HYPH</name>
<dbReference type="PANTHER" id="PTHR36503">
    <property type="entry name" value="BLR2520 PROTEIN"/>
    <property type="match status" value="1"/>
</dbReference>
<accession>A0A849I4G8</accession>